<keyword evidence="5" id="KW-0677">Repeat</keyword>
<dbReference type="SUPFAM" id="SSF54928">
    <property type="entry name" value="RNA-binding domain, RBD"/>
    <property type="match status" value="1"/>
</dbReference>
<evidence type="ECO:0000256" key="1">
    <source>
        <dbReference type="ARBA" id="ARBA00004324"/>
    </source>
</evidence>
<dbReference type="GO" id="GO:0016607">
    <property type="term" value="C:nuclear speck"/>
    <property type="evidence" value="ECO:0007669"/>
    <property type="project" value="UniProtKB-SubCell"/>
</dbReference>
<evidence type="ECO:0000256" key="5">
    <source>
        <dbReference type="ARBA" id="ARBA00022737"/>
    </source>
</evidence>
<dbReference type="InterPro" id="IPR012677">
    <property type="entry name" value="Nucleotide-bd_a/b_plait_sf"/>
</dbReference>
<keyword evidence="15" id="KW-1185">Reference proteome</keyword>
<evidence type="ECO:0000313" key="15">
    <source>
        <dbReference type="Proteomes" id="UP000257109"/>
    </source>
</evidence>
<evidence type="ECO:0000256" key="4">
    <source>
        <dbReference type="ARBA" id="ARBA00022728"/>
    </source>
</evidence>
<dbReference type="PROSITE" id="PS50102">
    <property type="entry name" value="RRM"/>
    <property type="match status" value="2"/>
</dbReference>
<feature type="compositionally biased region" description="Basic and acidic residues" evidence="11">
    <location>
        <begin position="296"/>
        <end position="323"/>
    </location>
</feature>
<feature type="non-terminal residue" evidence="14">
    <location>
        <position position="1"/>
    </location>
</feature>
<feature type="domain" description="RRM" evidence="13">
    <location>
        <begin position="46"/>
        <end position="118"/>
    </location>
</feature>
<name>A0A371GJA2_MUCPR</name>
<comment type="similarity">
    <text evidence="9">Belongs to the splicing factor SR family. RS subfamily.</text>
</comment>
<comment type="caution">
    <text evidence="14">The sequence shown here is derived from an EMBL/GenBank/DDBJ whole genome shotgun (WGS) entry which is preliminary data.</text>
</comment>
<dbReference type="GO" id="GO:0008380">
    <property type="term" value="P:RNA splicing"/>
    <property type="evidence" value="ECO:0007669"/>
    <property type="project" value="UniProtKB-KW"/>
</dbReference>
<evidence type="ECO:0000256" key="3">
    <source>
        <dbReference type="ARBA" id="ARBA00022664"/>
    </source>
</evidence>
<protein>
    <submittedName>
        <fullName evidence="14">Serine/arginine-rich splicing factor RS40</fullName>
    </submittedName>
</protein>
<dbReference type="GO" id="GO:0006397">
    <property type="term" value="P:mRNA processing"/>
    <property type="evidence" value="ECO:0007669"/>
    <property type="project" value="UniProtKB-KW"/>
</dbReference>
<keyword evidence="12" id="KW-0472">Membrane</keyword>
<evidence type="ECO:0000256" key="6">
    <source>
        <dbReference type="ARBA" id="ARBA00022884"/>
    </source>
</evidence>
<dbReference type="InterPro" id="IPR050907">
    <property type="entry name" value="SRSF"/>
</dbReference>
<organism evidence="14 15">
    <name type="scientific">Mucuna pruriens</name>
    <name type="common">Velvet bean</name>
    <name type="synonym">Dolichos pruriens</name>
    <dbReference type="NCBI Taxonomy" id="157652"/>
    <lineage>
        <taxon>Eukaryota</taxon>
        <taxon>Viridiplantae</taxon>
        <taxon>Streptophyta</taxon>
        <taxon>Embryophyta</taxon>
        <taxon>Tracheophyta</taxon>
        <taxon>Spermatophyta</taxon>
        <taxon>Magnoliopsida</taxon>
        <taxon>eudicotyledons</taxon>
        <taxon>Gunneridae</taxon>
        <taxon>Pentapetalae</taxon>
        <taxon>rosids</taxon>
        <taxon>fabids</taxon>
        <taxon>Fabales</taxon>
        <taxon>Fabaceae</taxon>
        <taxon>Papilionoideae</taxon>
        <taxon>50 kb inversion clade</taxon>
        <taxon>NPAAA clade</taxon>
        <taxon>indigoferoid/millettioid clade</taxon>
        <taxon>Phaseoleae</taxon>
        <taxon>Mucuna</taxon>
    </lineage>
</organism>
<feature type="domain" description="RRM" evidence="13">
    <location>
        <begin position="139"/>
        <end position="210"/>
    </location>
</feature>
<feature type="region of interest" description="Disordered" evidence="11">
    <location>
        <begin position="212"/>
        <end position="413"/>
    </location>
</feature>
<evidence type="ECO:0000256" key="12">
    <source>
        <dbReference type="SAM" id="Phobius"/>
    </source>
</evidence>
<gene>
    <name evidence="14" type="primary">RS40</name>
    <name evidence="14" type="ORF">CR513_27486</name>
</gene>
<dbReference type="FunFam" id="3.30.70.330:FF:000294">
    <property type="entry name" value="Serine/arginine-rich splicing factor RS31"/>
    <property type="match status" value="1"/>
</dbReference>
<keyword evidence="12" id="KW-0812">Transmembrane</keyword>
<dbReference type="InterPro" id="IPR000504">
    <property type="entry name" value="RRM_dom"/>
</dbReference>
<keyword evidence="3" id="KW-0507">mRNA processing</keyword>
<keyword evidence="12" id="KW-1133">Transmembrane helix</keyword>
<proteinExistence type="inferred from homology"/>
<feature type="transmembrane region" description="Helical" evidence="12">
    <location>
        <begin position="423"/>
        <end position="446"/>
    </location>
</feature>
<evidence type="ECO:0000256" key="11">
    <source>
        <dbReference type="SAM" id="MobiDB-lite"/>
    </source>
</evidence>
<dbReference type="Proteomes" id="UP000257109">
    <property type="component" value="Unassembled WGS sequence"/>
</dbReference>
<dbReference type="CDD" id="cd12234">
    <property type="entry name" value="RRM1_AtRSp31_like"/>
    <property type="match status" value="1"/>
</dbReference>
<evidence type="ECO:0000259" key="13">
    <source>
        <dbReference type="PROSITE" id="PS50102"/>
    </source>
</evidence>
<keyword evidence="7" id="KW-0508">mRNA splicing</keyword>
<dbReference type="AlphaFoldDB" id="A0A371GJA2"/>
<evidence type="ECO:0000256" key="7">
    <source>
        <dbReference type="ARBA" id="ARBA00023187"/>
    </source>
</evidence>
<accession>A0A371GJA2</accession>
<keyword evidence="2" id="KW-0597">Phosphoprotein</keyword>
<dbReference type="InterPro" id="IPR035979">
    <property type="entry name" value="RBD_domain_sf"/>
</dbReference>
<dbReference type="SMART" id="SM00360">
    <property type="entry name" value="RRM"/>
    <property type="match status" value="2"/>
</dbReference>
<comment type="subcellular location">
    <subcellularLocation>
        <location evidence="1">Nucleus speckle</location>
    </subcellularLocation>
</comment>
<evidence type="ECO:0000256" key="8">
    <source>
        <dbReference type="ARBA" id="ARBA00023242"/>
    </source>
</evidence>
<dbReference type="STRING" id="157652.A0A371GJA2"/>
<keyword evidence="8" id="KW-0539">Nucleus</keyword>
<evidence type="ECO:0000256" key="2">
    <source>
        <dbReference type="ARBA" id="ARBA00022553"/>
    </source>
</evidence>
<evidence type="ECO:0000256" key="10">
    <source>
        <dbReference type="PROSITE-ProRule" id="PRU00176"/>
    </source>
</evidence>
<feature type="compositionally biased region" description="Basic and acidic residues" evidence="11">
    <location>
        <begin position="212"/>
        <end position="248"/>
    </location>
</feature>
<dbReference type="Pfam" id="PF00076">
    <property type="entry name" value="RRM_1"/>
    <property type="match status" value="2"/>
</dbReference>
<dbReference type="EMBL" id="QJKJ01005339">
    <property type="protein sequence ID" value="RDX90631.1"/>
    <property type="molecule type" value="Genomic_DNA"/>
</dbReference>
<dbReference type="OrthoDB" id="5970at2759"/>
<evidence type="ECO:0000313" key="14">
    <source>
        <dbReference type="EMBL" id="RDX90631.1"/>
    </source>
</evidence>
<keyword evidence="4" id="KW-0747">Spliceosome</keyword>
<evidence type="ECO:0000256" key="9">
    <source>
        <dbReference type="ARBA" id="ARBA00061587"/>
    </source>
</evidence>
<dbReference type="PANTHER" id="PTHR23147">
    <property type="entry name" value="SERINE/ARGININE RICH SPLICING FACTOR"/>
    <property type="match status" value="1"/>
</dbReference>
<dbReference type="GO" id="GO:0003723">
    <property type="term" value="F:RNA binding"/>
    <property type="evidence" value="ECO:0007669"/>
    <property type="project" value="UniProtKB-UniRule"/>
</dbReference>
<keyword evidence="6 10" id="KW-0694">RNA-binding</keyword>
<dbReference type="FunFam" id="3.30.70.330:FF:000299">
    <property type="entry name" value="Serine/arginine-rich splicing factor RS31"/>
    <property type="match status" value="1"/>
</dbReference>
<dbReference type="Gene3D" id="3.30.70.330">
    <property type="match status" value="2"/>
</dbReference>
<sequence>MCMLMQFVRSASLSWSTPKISVTLSALLRVSTSNPTLIFLMQGKMRPIFCGNFEYDARQSELERLFRRYGKVDRVDMKSGFAFIYMEDDRDAEAAIRALDRVEFGRKGRRLRVEWTKHERGVRKPAGSRRSSANGRPSKTLFVINFDTYHTRTRDLERHFEPYGKIVSVRIRRNFAFVQYESEDDASRALEATNMSKLLDRVISVEFAVKDDDDRRNGYSPERGRDRQRDRSRDGRRSPSPYRRERGSPDYGRGSSPYQRKRGSPDYGRRDRSRSRSPQQRDRASPAYGRRSLSPYRREREGSDPMHDSSRSPYHKERGRTDHNISPSHSPEGRGRRSPPPSHSPEGRGRRSPQNGRGSSRSPRDNTGKASPENGHGSGSPDEKGNASPYNGYGGSPNAVPDPRDSPNYGGPESPMHERYRRFATMVVLDFFLFLFIFFIVLILFISDNAASHPLQKNDFSL</sequence>
<dbReference type="GO" id="GO:0005681">
    <property type="term" value="C:spliceosomal complex"/>
    <property type="evidence" value="ECO:0007669"/>
    <property type="project" value="UniProtKB-KW"/>
</dbReference>
<reference evidence="14" key="1">
    <citation type="submission" date="2018-05" db="EMBL/GenBank/DDBJ databases">
        <title>Draft genome of Mucuna pruriens seed.</title>
        <authorList>
            <person name="Nnadi N.E."/>
            <person name="Vos R."/>
            <person name="Hasami M.H."/>
            <person name="Devisetty U.K."/>
            <person name="Aguiy J.C."/>
        </authorList>
    </citation>
    <scope>NUCLEOTIDE SEQUENCE [LARGE SCALE GENOMIC DNA]</scope>
    <source>
        <strain evidence="14">JCA_2017</strain>
    </source>
</reference>